<dbReference type="EMBL" id="MOAZ01000004">
    <property type="protein sequence ID" value="ROM55366.1"/>
    <property type="molecule type" value="Genomic_DNA"/>
</dbReference>
<dbReference type="PANTHER" id="PTHR43800:SF1">
    <property type="entry name" value="PEPTIDYL-LYSINE N-ACETYLTRANSFERASE YJAB"/>
    <property type="match status" value="1"/>
</dbReference>
<evidence type="ECO:0000259" key="4">
    <source>
        <dbReference type="PROSITE" id="PS51186"/>
    </source>
</evidence>
<comment type="caution">
    <text evidence="5">The sequence shown here is derived from an EMBL/GenBank/DDBJ whole genome shotgun (WGS) entry which is preliminary data.</text>
</comment>
<keyword evidence="2" id="KW-0012">Acyltransferase</keyword>
<evidence type="ECO:0000256" key="1">
    <source>
        <dbReference type="ARBA" id="ARBA00022679"/>
    </source>
</evidence>
<dbReference type="RefSeq" id="WP_073860069.1">
    <property type="nucleotide sequence ID" value="NZ_CP133298.1"/>
</dbReference>
<dbReference type="InterPro" id="IPR000182">
    <property type="entry name" value="GNAT_dom"/>
</dbReference>
<dbReference type="GO" id="GO:0016747">
    <property type="term" value="F:acyltransferase activity, transferring groups other than amino-acyl groups"/>
    <property type="evidence" value="ECO:0007669"/>
    <property type="project" value="InterPro"/>
</dbReference>
<feature type="region of interest" description="Disordered" evidence="3">
    <location>
        <begin position="153"/>
        <end position="177"/>
    </location>
</feature>
<gene>
    <name evidence="5" type="ORF">BK649_06670</name>
</gene>
<dbReference type="Proteomes" id="UP000283389">
    <property type="component" value="Unassembled WGS sequence"/>
</dbReference>
<dbReference type="Gene3D" id="3.40.630.30">
    <property type="match status" value="1"/>
</dbReference>
<name>A0A423FDT1_9PSED</name>
<dbReference type="Pfam" id="PF13673">
    <property type="entry name" value="Acetyltransf_10"/>
    <property type="match status" value="1"/>
</dbReference>
<dbReference type="InterPro" id="IPR016181">
    <property type="entry name" value="Acyl_CoA_acyltransferase"/>
</dbReference>
<dbReference type="CDD" id="cd04301">
    <property type="entry name" value="NAT_SF"/>
    <property type="match status" value="1"/>
</dbReference>
<evidence type="ECO:0000256" key="2">
    <source>
        <dbReference type="ARBA" id="ARBA00023315"/>
    </source>
</evidence>
<evidence type="ECO:0000313" key="6">
    <source>
        <dbReference type="Proteomes" id="UP000283389"/>
    </source>
</evidence>
<dbReference type="PROSITE" id="PS51186">
    <property type="entry name" value="GNAT"/>
    <property type="match status" value="1"/>
</dbReference>
<proteinExistence type="predicted"/>
<dbReference type="AlphaFoldDB" id="A0A423FDT1"/>
<dbReference type="GeneID" id="88823571"/>
<evidence type="ECO:0000256" key="3">
    <source>
        <dbReference type="SAM" id="MobiDB-lite"/>
    </source>
</evidence>
<organism evidence="5 6">
    <name type="scientific">Pseudomonas canadensis</name>
    <dbReference type="NCBI Taxonomy" id="915099"/>
    <lineage>
        <taxon>Bacteria</taxon>
        <taxon>Pseudomonadati</taxon>
        <taxon>Pseudomonadota</taxon>
        <taxon>Gammaproteobacteria</taxon>
        <taxon>Pseudomonadales</taxon>
        <taxon>Pseudomonadaceae</taxon>
        <taxon>Pseudomonas</taxon>
    </lineage>
</organism>
<protein>
    <submittedName>
        <fullName evidence="5">GNAT family N-acetyltransferase</fullName>
    </submittedName>
</protein>
<feature type="domain" description="N-acetyltransferase" evidence="4">
    <location>
        <begin position="5"/>
        <end position="147"/>
    </location>
</feature>
<dbReference type="SUPFAM" id="SSF55729">
    <property type="entry name" value="Acyl-CoA N-acyltransferases (Nat)"/>
    <property type="match status" value="1"/>
</dbReference>
<evidence type="ECO:0000313" key="5">
    <source>
        <dbReference type="EMBL" id="ROM55366.1"/>
    </source>
</evidence>
<sequence length="177" mass="19926">MRRHSVIHTPKTSDYQKLTEIWESSVRATHDFLPDSYIERLRNLVLTHYLDTVMLICTKDPHQRITGFAGVAAGKVEMLFIDPQHRGQGLGRQLLRYAVEHLNADELEVNEQNPQALGFYLKQGFEVIGRTEHDGLGQPYPLLHMRLRSSVGAGLSDPTKSHSTEMGPGLTAPTQVQ</sequence>
<accession>A0A423FDT1</accession>
<dbReference type="PANTHER" id="PTHR43800">
    <property type="entry name" value="PEPTIDYL-LYSINE N-ACETYLTRANSFERASE YJAB"/>
    <property type="match status" value="1"/>
</dbReference>
<keyword evidence="1 5" id="KW-0808">Transferase</keyword>
<reference evidence="5 6" key="1">
    <citation type="submission" date="2016-10" db="EMBL/GenBank/DDBJ databases">
        <title>Comparative genome analysis of multiple Pseudomonas spp. focuses on biocontrol and plant growth promoting traits.</title>
        <authorList>
            <person name="Tao X.-Y."/>
            <person name="Taylor C.G."/>
        </authorList>
    </citation>
    <scope>NUCLEOTIDE SEQUENCE [LARGE SCALE GENOMIC DNA]</scope>
    <source>
        <strain evidence="5 6">36C8</strain>
    </source>
</reference>